<dbReference type="GO" id="GO:0006351">
    <property type="term" value="P:DNA-templated transcription"/>
    <property type="evidence" value="ECO:0007669"/>
    <property type="project" value="InterPro"/>
</dbReference>
<gene>
    <name evidence="5" type="ORF">D9758_007451</name>
</gene>
<dbReference type="OrthoDB" id="762982at2759"/>
<dbReference type="CDD" id="cd12148">
    <property type="entry name" value="fungal_TF_MHR"/>
    <property type="match status" value="1"/>
</dbReference>
<organism evidence="5 6">
    <name type="scientific">Tetrapyrgos nigripes</name>
    <dbReference type="NCBI Taxonomy" id="182062"/>
    <lineage>
        <taxon>Eukaryota</taxon>
        <taxon>Fungi</taxon>
        <taxon>Dikarya</taxon>
        <taxon>Basidiomycota</taxon>
        <taxon>Agaricomycotina</taxon>
        <taxon>Agaricomycetes</taxon>
        <taxon>Agaricomycetidae</taxon>
        <taxon>Agaricales</taxon>
        <taxon>Marasmiineae</taxon>
        <taxon>Marasmiaceae</taxon>
        <taxon>Tetrapyrgos</taxon>
    </lineage>
</organism>
<accession>A0A8H5G3A1</accession>
<feature type="region of interest" description="Disordered" evidence="3">
    <location>
        <begin position="686"/>
        <end position="800"/>
    </location>
</feature>
<evidence type="ECO:0000313" key="5">
    <source>
        <dbReference type="EMBL" id="KAF5357581.1"/>
    </source>
</evidence>
<evidence type="ECO:0000259" key="4">
    <source>
        <dbReference type="SMART" id="SM00906"/>
    </source>
</evidence>
<feature type="compositionally biased region" description="Low complexity" evidence="3">
    <location>
        <begin position="702"/>
        <end position="722"/>
    </location>
</feature>
<proteinExistence type="predicted"/>
<dbReference type="InterPro" id="IPR001138">
    <property type="entry name" value="Zn2Cys6_DnaBD"/>
</dbReference>
<evidence type="ECO:0000256" key="3">
    <source>
        <dbReference type="SAM" id="MobiDB-lite"/>
    </source>
</evidence>
<dbReference type="Proteomes" id="UP000559256">
    <property type="component" value="Unassembled WGS sequence"/>
</dbReference>
<dbReference type="CDD" id="cd00067">
    <property type="entry name" value="GAL4"/>
    <property type="match status" value="1"/>
</dbReference>
<dbReference type="EMBL" id="JAACJM010000050">
    <property type="protein sequence ID" value="KAF5357581.1"/>
    <property type="molecule type" value="Genomic_DNA"/>
</dbReference>
<protein>
    <recommendedName>
        <fullName evidence="4">Xylanolytic transcriptional activator regulatory domain-containing protein</fullName>
    </recommendedName>
</protein>
<feature type="domain" description="Xylanolytic transcriptional activator regulatory" evidence="4">
    <location>
        <begin position="355"/>
        <end position="428"/>
    </location>
</feature>
<dbReference type="GO" id="GO:0000981">
    <property type="term" value="F:DNA-binding transcription factor activity, RNA polymerase II-specific"/>
    <property type="evidence" value="ECO:0007669"/>
    <property type="project" value="InterPro"/>
</dbReference>
<evidence type="ECO:0000313" key="6">
    <source>
        <dbReference type="Proteomes" id="UP000559256"/>
    </source>
</evidence>
<feature type="region of interest" description="Disordered" evidence="3">
    <location>
        <begin position="130"/>
        <end position="178"/>
    </location>
</feature>
<comment type="subcellular location">
    <subcellularLocation>
        <location evidence="1">Nucleus</location>
    </subcellularLocation>
</comment>
<feature type="region of interest" description="Disordered" evidence="3">
    <location>
        <begin position="193"/>
        <end position="220"/>
    </location>
</feature>
<reference evidence="5 6" key="1">
    <citation type="journal article" date="2020" name="ISME J.">
        <title>Uncovering the hidden diversity of litter-decomposition mechanisms in mushroom-forming fungi.</title>
        <authorList>
            <person name="Floudas D."/>
            <person name="Bentzer J."/>
            <person name="Ahren D."/>
            <person name="Johansson T."/>
            <person name="Persson P."/>
            <person name="Tunlid A."/>
        </authorList>
    </citation>
    <scope>NUCLEOTIDE SEQUENCE [LARGE SCALE GENOMIC DNA]</scope>
    <source>
        <strain evidence="5 6">CBS 291.85</strain>
    </source>
</reference>
<evidence type="ECO:0000256" key="2">
    <source>
        <dbReference type="ARBA" id="ARBA00023242"/>
    </source>
</evidence>
<dbReference type="Pfam" id="PF04082">
    <property type="entry name" value="Fungal_trans"/>
    <property type="match status" value="1"/>
</dbReference>
<dbReference type="SMART" id="SM00906">
    <property type="entry name" value="Fungal_trans"/>
    <property type="match status" value="1"/>
</dbReference>
<dbReference type="PANTHER" id="PTHR31001">
    <property type="entry name" value="UNCHARACTERIZED TRANSCRIPTIONAL REGULATORY PROTEIN"/>
    <property type="match status" value="1"/>
</dbReference>
<dbReference type="GO" id="GO:0003677">
    <property type="term" value="F:DNA binding"/>
    <property type="evidence" value="ECO:0007669"/>
    <property type="project" value="InterPro"/>
</dbReference>
<feature type="compositionally biased region" description="Polar residues" evidence="3">
    <location>
        <begin position="1"/>
        <end position="17"/>
    </location>
</feature>
<evidence type="ECO:0000256" key="1">
    <source>
        <dbReference type="ARBA" id="ARBA00004123"/>
    </source>
</evidence>
<dbReference type="AlphaFoldDB" id="A0A8H5G3A1"/>
<feature type="compositionally biased region" description="Basic and acidic residues" evidence="3">
    <location>
        <begin position="149"/>
        <end position="160"/>
    </location>
</feature>
<keyword evidence="6" id="KW-1185">Reference proteome</keyword>
<dbReference type="InterPro" id="IPR007219">
    <property type="entry name" value="XnlR_reg_dom"/>
</dbReference>
<feature type="region of interest" description="Disordered" evidence="3">
    <location>
        <begin position="1"/>
        <end position="58"/>
    </location>
</feature>
<comment type="caution">
    <text evidence="5">The sequence shown here is derived from an EMBL/GenBank/DDBJ whole genome shotgun (WGS) entry which is preliminary data.</text>
</comment>
<sequence>MPDLDQPSSPSTSTAVQRPTKPIPSRNQTAGTVRPRQEDGTDPMQPPPSKKARSRKAINCDPCRASKLKCDRNRPCTSAMCYQDSKDHVGPDSNFRGDDVHYARIDPAAEISNLRRSINLLEAYVFPSQRQSNAHQHRRASEAAASIVPKKEPVEPDVNEKNCSPNVPGMLGTPNQGGLYAGPTSAALHLLSNEPRGSEEDSESRQQSQERTDEFPTMPPEYDRDLLAMLPSVDIIDGLITYYFEYCNWVYRHVNQVVFTQNWERFKSGNSADRLILSTACVIMSIASYYLPAQHGLLDNFPETHEQLGQKFFEVSTQALQRRQAETKTYNLELVELLLIRSHFMVLLKTDSEEIWHITGELITISTAMGLHRDPGKWRMHRDVAERRRWAFWHVILLERWQAFLFGRPLAIASHHFDTQLPSYCDPAIDKTGRLYLPNIALFRLAFILGDIMDDAVSVRQVSYESVQANDRALTHWNDNLPVELDLDEYRIARNLASTNTNLRRQGVQSVIIRTSYLHIRFTLHRPYASLAHQNHQKSGSSASSPGDTSKYAQSLEIAVSAADKLIAMVAQARPDFAVNSSMDVPGHMNWAPWHCFSAAMFFSFQLIAYPDQPGAGLFRASIAKAMNTLEHCRGTAVADKAFDILHALSPLYTTDFHQQTPEIREKERVRVLGVVRKLAFPYHDSHDPRRFADSPSTRGMGSSPAGSSSVSPPLPAAANSLPHRHDSLQTHQMSSLRTESPSRFSAVGTGADHGHGHGRNGQMGPPQPSQSPPSQMSPTTNMSHSQAMGGGVASPTYHHSQQYNNNLAHVQMYPDNMRYAAQYHPVDDSTMWGAAVGFGHGEWSQFVDGLRPSGTTVTAHRHLQG</sequence>
<dbReference type="GO" id="GO:0008270">
    <property type="term" value="F:zinc ion binding"/>
    <property type="evidence" value="ECO:0007669"/>
    <property type="project" value="InterPro"/>
</dbReference>
<dbReference type="InterPro" id="IPR050613">
    <property type="entry name" value="Sec_Metabolite_Reg"/>
</dbReference>
<feature type="compositionally biased region" description="Polar residues" evidence="3">
    <location>
        <begin position="730"/>
        <end position="744"/>
    </location>
</feature>
<name>A0A8H5G3A1_9AGAR</name>
<keyword evidence="2" id="KW-0539">Nucleus</keyword>
<dbReference type="GO" id="GO:0005634">
    <property type="term" value="C:nucleus"/>
    <property type="evidence" value="ECO:0007669"/>
    <property type="project" value="UniProtKB-SubCell"/>
</dbReference>